<proteinExistence type="predicted"/>
<organism evidence="1 2">
    <name type="scientific">Trifolium medium</name>
    <dbReference type="NCBI Taxonomy" id="97028"/>
    <lineage>
        <taxon>Eukaryota</taxon>
        <taxon>Viridiplantae</taxon>
        <taxon>Streptophyta</taxon>
        <taxon>Embryophyta</taxon>
        <taxon>Tracheophyta</taxon>
        <taxon>Spermatophyta</taxon>
        <taxon>Magnoliopsida</taxon>
        <taxon>eudicotyledons</taxon>
        <taxon>Gunneridae</taxon>
        <taxon>Pentapetalae</taxon>
        <taxon>rosids</taxon>
        <taxon>fabids</taxon>
        <taxon>Fabales</taxon>
        <taxon>Fabaceae</taxon>
        <taxon>Papilionoideae</taxon>
        <taxon>50 kb inversion clade</taxon>
        <taxon>NPAAA clade</taxon>
        <taxon>Hologalegina</taxon>
        <taxon>IRL clade</taxon>
        <taxon>Trifolieae</taxon>
        <taxon>Trifolium</taxon>
    </lineage>
</organism>
<name>A0A392USS8_9FABA</name>
<protein>
    <submittedName>
        <fullName evidence="1">Uncharacterized protein</fullName>
    </submittedName>
</protein>
<feature type="non-terminal residue" evidence="1">
    <location>
        <position position="1"/>
    </location>
</feature>
<dbReference type="AlphaFoldDB" id="A0A392USS8"/>
<comment type="caution">
    <text evidence="1">The sequence shown here is derived from an EMBL/GenBank/DDBJ whole genome shotgun (WGS) entry which is preliminary data.</text>
</comment>
<sequence>VESPMETRTRRAVRVAEEEGRVEDFVTSAGRWGINHMNAQGKKISALGVED</sequence>
<dbReference type="EMBL" id="LXQA010868743">
    <property type="protein sequence ID" value="MCI74825.1"/>
    <property type="molecule type" value="Genomic_DNA"/>
</dbReference>
<keyword evidence="2" id="KW-1185">Reference proteome</keyword>
<accession>A0A392USS8</accession>
<reference evidence="1 2" key="1">
    <citation type="journal article" date="2018" name="Front. Plant Sci.">
        <title>Red Clover (Trifolium pratense) and Zigzag Clover (T. medium) - A Picture of Genomic Similarities and Differences.</title>
        <authorList>
            <person name="Dluhosova J."/>
            <person name="Istvanek J."/>
            <person name="Nedelnik J."/>
            <person name="Repkova J."/>
        </authorList>
    </citation>
    <scope>NUCLEOTIDE SEQUENCE [LARGE SCALE GENOMIC DNA]</scope>
    <source>
        <strain evidence="2">cv. 10/8</strain>
        <tissue evidence="1">Leaf</tissue>
    </source>
</reference>
<dbReference type="Proteomes" id="UP000265520">
    <property type="component" value="Unassembled WGS sequence"/>
</dbReference>
<evidence type="ECO:0000313" key="1">
    <source>
        <dbReference type="EMBL" id="MCI74825.1"/>
    </source>
</evidence>
<evidence type="ECO:0000313" key="2">
    <source>
        <dbReference type="Proteomes" id="UP000265520"/>
    </source>
</evidence>